<organism evidence="3 4">
    <name type="scientific">Polyplosphaeria fusca</name>
    <dbReference type="NCBI Taxonomy" id="682080"/>
    <lineage>
        <taxon>Eukaryota</taxon>
        <taxon>Fungi</taxon>
        <taxon>Dikarya</taxon>
        <taxon>Ascomycota</taxon>
        <taxon>Pezizomycotina</taxon>
        <taxon>Dothideomycetes</taxon>
        <taxon>Pleosporomycetidae</taxon>
        <taxon>Pleosporales</taxon>
        <taxon>Tetraplosphaeriaceae</taxon>
        <taxon>Polyplosphaeria</taxon>
    </lineage>
</organism>
<accession>A0A9P4QZP1</accession>
<proteinExistence type="predicted"/>
<feature type="region of interest" description="Disordered" evidence="1">
    <location>
        <begin position="144"/>
        <end position="163"/>
    </location>
</feature>
<sequence>MLLQVPVFTLLLSALSSLTSAVPVLTPSIADTAAKAHNIYLLTCTKKTRKDAIKTSTVVAYFKHPINSTDNPTNQPDRSKVLSNYAAPWEGVNITATVWKSKTFSVLIDAGAQTLSTGSLAGSAMLKTEQYVCFKDGATVIDIDGDDDSRNNNVERDDKEDRKKHCVADYWCAGLGKPADDDPDDN</sequence>
<protein>
    <submittedName>
        <fullName evidence="3">Uncharacterized protein</fullName>
    </submittedName>
</protein>
<evidence type="ECO:0000313" key="3">
    <source>
        <dbReference type="EMBL" id="KAF2733851.1"/>
    </source>
</evidence>
<evidence type="ECO:0000256" key="2">
    <source>
        <dbReference type="SAM" id="SignalP"/>
    </source>
</evidence>
<reference evidence="3" key="1">
    <citation type="journal article" date="2020" name="Stud. Mycol.">
        <title>101 Dothideomycetes genomes: a test case for predicting lifestyles and emergence of pathogens.</title>
        <authorList>
            <person name="Haridas S."/>
            <person name="Albert R."/>
            <person name="Binder M."/>
            <person name="Bloem J."/>
            <person name="Labutti K."/>
            <person name="Salamov A."/>
            <person name="Andreopoulos B."/>
            <person name="Baker S."/>
            <person name="Barry K."/>
            <person name="Bills G."/>
            <person name="Bluhm B."/>
            <person name="Cannon C."/>
            <person name="Castanera R."/>
            <person name="Culley D."/>
            <person name="Daum C."/>
            <person name="Ezra D."/>
            <person name="Gonzalez J."/>
            <person name="Henrissat B."/>
            <person name="Kuo A."/>
            <person name="Liang C."/>
            <person name="Lipzen A."/>
            <person name="Lutzoni F."/>
            <person name="Magnuson J."/>
            <person name="Mondo S."/>
            <person name="Nolan M."/>
            <person name="Ohm R."/>
            <person name="Pangilinan J."/>
            <person name="Park H.-J."/>
            <person name="Ramirez L."/>
            <person name="Alfaro M."/>
            <person name="Sun H."/>
            <person name="Tritt A."/>
            <person name="Yoshinaga Y."/>
            <person name="Zwiers L.-H."/>
            <person name="Turgeon B."/>
            <person name="Goodwin S."/>
            <person name="Spatafora J."/>
            <person name="Crous P."/>
            <person name="Grigoriev I."/>
        </authorList>
    </citation>
    <scope>NUCLEOTIDE SEQUENCE</scope>
    <source>
        <strain evidence="3">CBS 125425</strain>
    </source>
</reference>
<gene>
    <name evidence="3" type="ORF">EJ04DRAFT_604163</name>
</gene>
<evidence type="ECO:0000313" key="4">
    <source>
        <dbReference type="Proteomes" id="UP000799444"/>
    </source>
</evidence>
<keyword evidence="2" id="KW-0732">Signal</keyword>
<feature type="chain" id="PRO_5040234212" evidence="2">
    <location>
        <begin position="22"/>
        <end position="186"/>
    </location>
</feature>
<dbReference type="EMBL" id="ML996155">
    <property type="protein sequence ID" value="KAF2733851.1"/>
    <property type="molecule type" value="Genomic_DNA"/>
</dbReference>
<dbReference type="OrthoDB" id="3783760at2759"/>
<dbReference type="Proteomes" id="UP000799444">
    <property type="component" value="Unassembled WGS sequence"/>
</dbReference>
<name>A0A9P4QZP1_9PLEO</name>
<evidence type="ECO:0000256" key="1">
    <source>
        <dbReference type="SAM" id="MobiDB-lite"/>
    </source>
</evidence>
<feature type="signal peptide" evidence="2">
    <location>
        <begin position="1"/>
        <end position="21"/>
    </location>
</feature>
<comment type="caution">
    <text evidence="3">The sequence shown here is derived from an EMBL/GenBank/DDBJ whole genome shotgun (WGS) entry which is preliminary data.</text>
</comment>
<feature type="compositionally biased region" description="Basic and acidic residues" evidence="1">
    <location>
        <begin position="148"/>
        <end position="163"/>
    </location>
</feature>
<keyword evidence="4" id="KW-1185">Reference proteome</keyword>
<dbReference type="AlphaFoldDB" id="A0A9P4QZP1"/>